<evidence type="ECO:0000313" key="2">
    <source>
        <dbReference type="Proteomes" id="UP000789405"/>
    </source>
</evidence>
<dbReference type="AlphaFoldDB" id="A0A9N9FPX9"/>
<dbReference type="Proteomes" id="UP000789405">
    <property type="component" value="Unassembled WGS sequence"/>
</dbReference>
<reference evidence="1" key="1">
    <citation type="submission" date="2021-06" db="EMBL/GenBank/DDBJ databases">
        <authorList>
            <person name="Kallberg Y."/>
            <person name="Tangrot J."/>
            <person name="Rosling A."/>
        </authorList>
    </citation>
    <scope>NUCLEOTIDE SEQUENCE</scope>
    <source>
        <strain evidence="1">MA453B</strain>
    </source>
</reference>
<protein>
    <submittedName>
        <fullName evidence="1">10050_t:CDS:1</fullName>
    </submittedName>
</protein>
<organism evidence="1 2">
    <name type="scientific">Dentiscutata erythropus</name>
    <dbReference type="NCBI Taxonomy" id="1348616"/>
    <lineage>
        <taxon>Eukaryota</taxon>
        <taxon>Fungi</taxon>
        <taxon>Fungi incertae sedis</taxon>
        <taxon>Mucoromycota</taxon>
        <taxon>Glomeromycotina</taxon>
        <taxon>Glomeromycetes</taxon>
        <taxon>Diversisporales</taxon>
        <taxon>Gigasporaceae</taxon>
        <taxon>Dentiscutata</taxon>
    </lineage>
</organism>
<keyword evidence="2" id="KW-1185">Reference proteome</keyword>
<sequence length="50" mass="5669">MASPGHEQLLVTKQFILHRQLTGADMKYGVSAVNVYQGKHPPPIDWSRHE</sequence>
<accession>A0A9N9FPX9</accession>
<comment type="caution">
    <text evidence="1">The sequence shown here is derived from an EMBL/GenBank/DDBJ whole genome shotgun (WGS) entry which is preliminary data.</text>
</comment>
<name>A0A9N9FPX9_9GLOM</name>
<proteinExistence type="predicted"/>
<gene>
    <name evidence="1" type="ORF">DERYTH_LOCUS5300</name>
</gene>
<evidence type="ECO:0000313" key="1">
    <source>
        <dbReference type="EMBL" id="CAG8551781.1"/>
    </source>
</evidence>
<dbReference type="EMBL" id="CAJVPY010002199">
    <property type="protein sequence ID" value="CAG8551781.1"/>
    <property type="molecule type" value="Genomic_DNA"/>
</dbReference>